<organism evidence="1 2">
    <name type="scientific">Melastoma candidum</name>
    <dbReference type="NCBI Taxonomy" id="119954"/>
    <lineage>
        <taxon>Eukaryota</taxon>
        <taxon>Viridiplantae</taxon>
        <taxon>Streptophyta</taxon>
        <taxon>Embryophyta</taxon>
        <taxon>Tracheophyta</taxon>
        <taxon>Spermatophyta</taxon>
        <taxon>Magnoliopsida</taxon>
        <taxon>eudicotyledons</taxon>
        <taxon>Gunneridae</taxon>
        <taxon>Pentapetalae</taxon>
        <taxon>rosids</taxon>
        <taxon>malvids</taxon>
        <taxon>Myrtales</taxon>
        <taxon>Melastomataceae</taxon>
        <taxon>Melastomatoideae</taxon>
        <taxon>Melastomateae</taxon>
        <taxon>Melastoma</taxon>
    </lineage>
</organism>
<gene>
    <name evidence="1" type="ORF">MLD38_035500</name>
</gene>
<reference evidence="2" key="1">
    <citation type="journal article" date="2023" name="Front. Plant Sci.">
        <title>Chromosomal-level genome assembly of Melastoma candidum provides insights into trichome evolution.</title>
        <authorList>
            <person name="Zhong Y."/>
            <person name="Wu W."/>
            <person name="Sun C."/>
            <person name="Zou P."/>
            <person name="Liu Y."/>
            <person name="Dai S."/>
            <person name="Zhou R."/>
        </authorList>
    </citation>
    <scope>NUCLEOTIDE SEQUENCE [LARGE SCALE GENOMIC DNA]</scope>
</reference>
<evidence type="ECO:0000313" key="1">
    <source>
        <dbReference type="EMBL" id="KAI4310527.1"/>
    </source>
</evidence>
<evidence type="ECO:0000313" key="2">
    <source>
        <dbReference type="Proteomes" id="UP001057402"/>
    </source>
</evidence>
<name>A0ACB9LHZ9_9MYRT</name>
<dbReference type="EMBL" id="CM042890">
    <property type="protein sequence ID" value="KAI4310527.1"/>
    <property type="molecule type" value="Genomic_DNA"/>
</dbReference>
<accession>A0ACB9LHZ9</accession>
<dbReference type="Proteomes" id="UP001057402">
    <property type="component" value="Chromosome 11"/>
</dbReference>
<proteinExistence type="predicted"/>
<sequence>MCVNIAKEVALEPLEEIRNSKLRDKGEFSWSSLRYFCSSTTITSLSNESNLSRSSWSNKPHMSKAVGWEAIQQVRRQDRSLGLRHFNLLKKLGCGDIGPNYLAKLIGNNCLFAIKVMDNEFLAKRKKALRSQTEREILRILDHPFLPALFTIHFSGKLGDGVLSWWRSSSLCSFLRPQGKGSRNLAQKSTFKSLPQLVAEPTNARSVGIHEYLAPEIIKSEGHVTAMDWWTLGIFLCVLLHGRTPFKGARNEETQANMALESLHYPKSWMASPQALDLIWRLLVKDPASGLGTEKCAAEMKLHPFFEGLNRALIPGAVPPALLGGCY</sequence>
<protein>
    <submittedName>
        <fullName evidence="1">Uncharacterized protein</fullName>
    </submittedName>
</protein>
<keyword evidence="2" id="KW-1185">Reference proteome</keyword>
<comment type="caution">
    <text evidence="1">The sequence shown here is derived from an EMBL/GenBank/DDBJ whole genome shotgun (WGS) entry which is preliminary data.</text>
</comment>